<organism evidence="2 3">
    <name type="scientific">Janthinobacterium svalbardensis</name>
    <dbReference type="NCBI Taxonomy" id="368607"/>
    <lineage>
        <taxon>Bacteria</taxon>
        <taxon>Pseudomonadati</taxon>
        <taxon>Pseudomonadota</taxon>
        <taxon>Betaproteobacteria</taxon>
        <taxon>Burkholderiales</taxon>
        <taxon>Oxalobacteraceae</taxon>
        <taxon>Janthinobacterium</taxon>
    </lineage>
</organism>
<accession>A0A290WZF3</accession>
<feature type="region of interest" description="Disordered" evidence="1">
    <location>
        <begin position="1"/>
        <end position="29"/>
    </location>
</feature>
<evidence type="ECO:0000313" key="2">
    <source>
        <dbReference type="EMBL" id="ATD62279.1"/>
    </source>
</evidence>
<keyword evidence="3" id="KW-1185">Reference proteome</keyword>
<reference evidence="2 3" key="1">
    <citation type="submission" date="2017-09" db="EMBL/GenBank/DDBJ databases">
        <title>Complete genome sequence of Janthinobacterium svalbardensis PAMC 27463.</title>
        <authorList>
            <person name="Cho Y.-J."/>
            <person name="Cho A."/>
            <person name="Kim O.-S."/>
            <person name="Lee J.-I."/>
        </authorList>
    </citation>
    <scope>NUCLEOTIDE SEQUENCE [LARGE SCALE GENOMIC DNA]</scope>
    <source>
        <strain evidence="2 3">PAMC 27463</strain>
    </source>
</reference>
<sequence>MQRCDEGQGMASDMSAHTDMTTTIRPCVNGDEQAPALSAMRLWLAEATPGGAPSAWAAPIIRMSSSA</sequence>
<dbReference type="AlphaFoldDB" id="A0A290WZF3"/>
<gene>
    <name evidence="2" type="ORF">CNX70_20640</name>
</gene>
<proteinExistence type="predicted"/>
<evidence type="ECO:0000256" key="1">
    <source>
        <dbReference type="SAM" id="MobiDB-lite"/>
    </source>
</evidence>
<name>A0A290WZF3_9BURK</name>
<evidence type="ECO:0000313" key="3">
    <source>
        <dbReference type="Proteomes" id="UP000218437"/>
    </source>
</evidence>
<protein>
    <submittedName>
        <fullName evidence="2">Uncharacterized protein</fullName>
    </submittedName>
</protein>
<dbReference type="Proteomes" id="UP000218437">
    <property type="component" value="Chromosome"/>
</dbReference>
<dbReference type="KEGG" id="jsv:CNX70_20640"/>
<dbReference type="EMBL" id="CP023422">
    <property type="protein sequence ID" value="ATD62279.1"/>
    <property type="molecule type" value="Genomic_DNA"/>
</dbReference>